<proteinExistence type="predicted"/>
<name>A0A081AYY4_PHYNI</name>
<dbReference type="Proteomes" id="UP000028582">
    <property type="component" value="Unassembled WGS sequence"/>
</dbReference>
<comment type="caution">
    <text evidence="1">The sequence shown here is derived from an EMBL/GenBank/DDBJ whole genome shotgun (WGS) entry which is preliminary data.</text>
</comment>
<reference evidence="1 2" key="1">
    <citation type="submission" date="2013-11" db="EMBL/GenBank/DDBJ databases">
        <title>The Genome Sequence of Phytophthora parasitica P1976.</title>
        <authorList>
            <consortium name="The Broad Institute Genomics Platform"/>
            <person name="Russ C."/>
            <person name="Tyler B."/>
            <person name="Panabieres F."/>
            <person name="Shan W."/>
            <person name="Tripathy S."/>
            <person name="Grunwald N."/>
            <person name="Machado M."/>
            <person name="Johnson C.S."/>
            <person name="Walker B."/>
            <person name="Young S."/>
            <person name="Zeng Q."/>
            <person name="Gargeya S."/>
            <person name="Fitzgerald M."/>
            <person name="Haas B."/>
            <person name="Abouelleil A."/>
            <person name="Allen A.W."/>
            <person name="Alvarado L."/>
            <person name="Arachchi H.M."/>
            <person name="Berlin A.M."/>
            <person name="Chapman S.B."/>
            <person name="Gainer-Dewar J."/>
            <person name="Goldberg J."/>
            <person name="Griggs A."/>
            <person name="Gujja S."/>
            <person name="Hansen M."/>
            <person name="Howarth C."/>
            <person name="Imamovic A."/>
            <person name="Ireland A."/>
            <person name="Larimer J."/>
            <person name="McCowan C."/>
            <person name="Murphy C."/>
            <person name="Pearson M."/>
            <person name="Poon T.W."/>
            <person name="Priest M."/>
            <person name="Roberts A."/>
            <person name="Saif S."/>
            <person name="Shea T."/>
            <person name="Sisk P."/>
            <person name="Sykes S."/>
            <person name="Wortman J."/>
            <person name="Nusbaum C."/>
            <person name="Birren B."/>
        </authorList>
    </citation>
    <scope>NUCLEOTIDE SEQUENCE [LARGE SCALE GENOMIC DNA]</scope>
    <source>
        <strain evidence="1 2">P1976</strain>
    </source>
</reference>
<accession>A0A081AYY4</accession>
<organism evidence="1 2">
    <name type="scientific">Phytophthora nicotianae P1976</name>
    <dbReference type="NCBI Taxonomy" id="1317066"/>
    <lineage>
        <taxon>Eukaryota</taxon>
        <taxon>Sar</taxon>
        <taxon>Stramenopiles</taxon>
        <taxon>Oomycota</taxon>
        <taxon>Peronosporomycetes</taxon>
        <taxon>Peronosporales</taxon>
        <taxon>Peronosporaceae</taxon>
        <taxon>Phytophthora</taxon>
    </lineage>
</organism>
<evidence type="ECO:0000313" key="2">
    <source>
        <dbReference type="Proteomes" id="UP000028582"/>
    </source>
</evidence>
<sequence>MEAIKTERKVKQQYELMRRQSKNTLVVINNFGHVG</sequence>
<evidence type="ECO:0000313" key="1">
    <source>
        <dbReference type="EMBL" id="ETO84095.1"/>
    </source>
</evidence>
<gene>
    <name evidence="1" type="ORF">F444_01972</name>
</gene>
<protein>
    <submittedName>
        <fullName evidence="1">Uncharacterized protein</fullName>
    </submittedName>
</protein>
<dbReference type="EMBL" id="ANJA01000364">
    <property type="protein sequence ID" value="ETO84095.1"/>
    <property type="molecule type" value="Genomic_DNA"/>
</dbReference>
<dbReference type="AlphaFoldDB" id="A0A081AYY4"/>